<sequence>MSNKKISIAAIIFVIIYFLLVIFISLFKGLTFHNIKFNNIQIKTLFIKIHNKIILKANSITIIPKQKVSKDITSIHKKVYYISKIISIFEKLSLKNIKYKKILIPYINFEKNYLTLNSKLIKVSGEIKPYKNITQLSNLKIKYKNYTINNINGIIKYENEISSNITLEYLNNKAKLKAKLSPTDILTFDFNSKFFKVIYNKKTFLFNNLKITGKYNIKTTFLLSNLKSKKTIIKDKKIKIFAFDNKISLNKKNILFEIKKIYINKINKIKNLKIDYMKGTYFIQDDMLIISKNKKVAFDYKKYKINVNKNSLVFKNINNFSFISNKVEIKNDINITANLLKILKFNNFLLIKTYNNFIKNKVLEIYNDLIYWHNDLIEIPKIKGNYKTIPFYINNALINIKNKKAIIIETNINNIKFSPTSFQLQDNVVNIKTHTSNLLINKNFKEILSQLNINYLNKLTQIKGKNKIDANISYNLKTKTPSWNIKVDSNNSVFRYQNYLFSYEKLSSIINNLNSNNIINNLNFSYSNINILCDANITTTKDYLNAFTKIKNFNVYNILKMKNYFEKVVFDFKTYFLYFLNSQIYINLKNHTIFFLSLKDIIKYTKFKSLIKNGNIYLNYTKNIFISGDLKLKKPIFLNQKDPNLLHANIKFTNNTIDIYNQNINTTIKNYSNISIQLKNLDIYTNTLIDIYNQINTILPKDSKKENNSTLEINATNTIFTYNKHKFLSQHAYIKYDKNLFLKSKYKTSTLNGYTKQGYFLLEGKNYEKEELVPLLDFFNHFTSINLDFVLVKSPDNFYTGKVYINKGTVKELLLLNNIIAFLNTIPSILSLSSPGFSAKGYKIKEGFINYLYYKNILYFKQINIKGINLDFYGKGYIDLNKNIINLKLTAKMKMKIKKIPIVGKGLSYILFGKDGAIDVKIVIKGDLNNPKVTQDIGKSILLSPFELFKRAITLPFNIF</sequence>
<protein>
    <recommendedName>
        <fullName evidence="2">YhdP central domain-containing protein</fullName>
    </recommendedName>
</protein>
<reference evidence="3 4" key="1">
    <citation type="journal article" date="2011" name="Stand. Genomic Sci.">
        <title>Draft genome sequence of Caminibacter mediatlanticus strain TB-2, an epsilonproteobacterium isolated from a deep-sea hydrothermal vent.</title>
        <authorList>
            <person name="Giovannelli D."/>
            <person name="Ferriera S."/>
            <person name="Johnson J."/>
            <person name="Kravitz S."/>
            <person name="Perez-Rodriguez I."/>
            <person name="Ricci J."/>
            <person name="O'Brien C."/>
            <person name="Voordeckers J.W."/>
            <person name="Bini E."/>
            <person name="Vetriani C."/>
        </authorList>
    </citation>
    <scope>NUCLEOTIDE SEQUENCE [LARGE SCALE GENOMIC DNA]</scope>
    <source>
        <strain evidence="3 4">TB-2</strain>
    </source>
</reference>
<evidence type="ECO:0000313" key="3">
    <source>
        <dbReference type="EMBL" id="EDM23066.1"/>
    </source>
</evidence>
<dbReference type="Proteomes" id="UP000003288">
    <property type="component" value="Unassembled WGS sequence"/>
</dbReference>
<dbReference type="InterPro" id="IPR025263">
    <property type="entry name" value="YhdP_central"/>
</dbReference>
<keyword evidence="1" id="KW-1133">Transmembrane helix</keyword>
<evidence type="ECO:0000259" key="2">
    <source>
        <dbReference type="Pfam" id="PF13116"/>
    </source>
</evidence>
<keyword evidence="1" id="KW-0472">Membrane</keyword>
<name>A0AAI9AF85_9BACT</name>
<keyword evidence="1" id="KW-0812">Transmembrane</keyword>
<comment type="caution">
    <text evidence="3">The sequence shown here is derived from an EMBL/GenBank/DDBJ whole genome shotgun (WGS) entry which is preliminary data.</text>
</comment>
<evidence type="ECO:0000313" key="4">
    <source>
        <dbReference type="Proteomes" id="UP000003288"/>
    </source>
</evidence>
<accession>A0AAI9AF85</accession>
<dbReference type="Pfam" id="PF13116">
    <property type="entry name" value="YhdP"/>
    <property type="match status" value="1"/>
</dbReference>
<feature type="domain" description="YhdP central" evidence="2">
    <location>
        <begin position="805"/>
        <end position="933"/>
    </location>
</feature>
<feature type="transmembrane region" description="Helical" evidence="1">
    <location>
        <begin position="7"/>
        <end position="27"/>
    </location>
</feature>
<dbReference type="EMBL" id="ABCJ01000011">
    <property type="protein sequence ID" value="EDM23066.1"/>
    <property type="molecule type" value="Genomic_DNA"/>
</dbReference>
<organism evidence="3 4">
    <name type="scientific">Caminibacter mediatlanticus TB-2</name>
    <dbReference type="NCBI Taxonomy" id="391592"/>
    <lineage>
        <taxon>Bacteria</taxon>
        <taxon>Pseudomonadati</taxon>
        <taxon>Campylobacterota</taxon>
        <taxon>Epsilonproteobacteria</taxon>
        <taxon>Nautiliales</taxon>
        <taxon>Nautiliaceae</taxon>
        <taxon>Caminibacter</taxon>
    </lineage>
</organism>
<evidence type="ECO:0000256" key="1">
    <source>
        <dbReference type="SAM" id="Phobius"/>
    </source>
</evidence>
<proteinExistence type="predicted"/>
<dbReference type="AlphaFoldDB" id="A0AAI9AF85"/>
<gene>
    <name evidence="3" type="ORF">CMTB2_00439</name>
</gene>
<dbReference type="RefSeq" id="WP_007475466.1">
    <property type="nucleotide sequence ID" value="NZ_ABCJ01000011.1"/>
</dbReference>